<dbReference type="InterPro" id="IPR007482">
    <property type="entry name" value="Tyr_Pase-like_PTPLA"/>
</dbReference>
<evidence type="ECO:0000256" key="8">
    <source>
        <dbReference type="ARBA" id="ARBA00022989"/>
    </source>
</evidence>
<dbReference type="GO" id="GO:0005789">
    <property type="term" value="C:endoplasmic reticulum membrane"/>
    <property type="evidence" value="ECO:0007669"/>
    <property type="project" value="UniProtKB-SubCell"/>
</dbReference>
<evidence type="ECO:0000256" key="1">
    <source>
        <dbReference type="ARBA" id="ARBA00004141"/>
    </source>
</evidence>
<dbReference type="Proteomes" id="UP000091820">
    <property type="component" value="Unassembled WGS sequence"/>
</dbReference>
<comment type="pathway">
    <text evidence="2 14">Lipid metabolism; fatty acid biosynthesis.</text>
</comment>
<evidence type="ECO:0000256" key="13">
    <source>
        <dbReference type="ARBA" id="ARBA00036671"/>
    </source>
</evidence>
<keyword evidence="9 14" id="KW-0443">Lipid metabolism</keyword>
<evidence type="ECO:0000313" key="16">
    <source>
        <dbReference type="Proteomes" id="UP000091820"/>
    </source>
</evidence>
<accession>A0A1A9WME6</accession>
<dbReference type="GO" id="GO:0030148">
    <property type="term" value="P:sphingolipid biosynthetic process"/>
    <property type="evidence" value="ECO:0007669"/>
    <property type="project" value="TreeGrafter"/>
</dbReference>
<feature type="transmembrane region" description="Helical" evidence="14">
    <location>
        <begin position="58"/>
        <end position="77"/>
    </location>
</feature>
<keyword evidence="8 14" id="KW-1133">Transmembrane helix</keyword>
<sequence>MTGPKTTKPPTKEQSLVVKAYLFIYNAIQVLGWSYILYQLIDYYLLQSSDFRKQTEFWSYIHLAVIVFQNAACAEIMHSSLGFVKSNPVITTFQVFSRIMVVVGVIMATPTAKLSPGLPTAILAWSVTEIIRYSYYALNIIRCVPYFITFLRYSTFYILYPIGVSGELVCFWWAQSYAKSTSVWSLELPNKYNVTFSYYICLWVIMLSYIPLFPKLFMHMVAQRHKILTPIVNISGSPDKKRK</sequence>
<comment type="function">
    <text evidence="14">Catalyzes the third of the four reactions of the long-chain fatty acids elongation cycle. This endoplasmic reticulum-bound enzymatic process, allows the addition of two carbons to the chain of long- and very long-chain fatty acids/VLCFAs per cycle. This enzyme catalyzes the dehydration of the 3-hydroxyacyl-CoA intermediate into trans-2,3-enoyl-CoA, within each cycle of fatty acid elongation. Thereby, it participates to the production of VLCFAs of different chain lengths that are involved in multiple biological processes as precursors of membrane lipids and lipid mediators.</text>
</comment>
<evidence type="ECO:0000256" key="3">
    <source>
        <dbReference type="ARBA" id="ARBA00007811"/>
    </source>
</evidence>
<feature type="transmembrane region" description="Helical" evidence="14">
    <location>
        <begin position="89"/>
        <end position="110"/>
    </location>
</feature>
<reference evidence="16" key="1">
    <citation type="submission" date="2014-03" db="EMBL/GenBank/DDBJ databases">
        <authorList>
            <person name="Aksoy S."/>
            <person name="Warren W."/>
            <person name="Wilson R.K."/>
        </authorList>
    </citation>
    <scope>NUCLEOTIDE SEQUENCE [LARGE SCALE GENOMIC DNA]</scope>
    <source>
        <strain evidence="16">IAEA</strain>
    </source>
</reference>
<dbReference type="EnsemblMetazoa" id="GBRI024926-RA">
    <property type="protein sequence ID" value="GBRI024926-PA"/>
    <property type="gene ID" value="GBRI024926"/>
</dbReference>
<organism evidence="15 16">
    <name type="scientific">Glossina brevipalpis</name>
    <dbReference type="NCBI Taxonomy" id="37001"/>
    <lineage>
        <taxon>Eukaryota</taxon>
        <taxon>Metazoa</taxon>
        <taxon>Ecdysozoa</taxon>
        <taxon>Arthropoda</taxon>
        <taxon>Hexapoda</taxon>
        <taxon>Insecta</taxon>
        <taxon>Pterygota</taxon>
        <taxon>Neoptera</taxon>
        <taxon>Endopterygota</taxon>
        <taxon>Diptera</taxon>
        <taxon>Brachycera</taxon>
        <taxon>Muscomorpha</taxon>
        <taxon>Hippoboscoidea</taxon>
        <taxon>Glossinidae</taxon>
        <taxon>Glossina</taxon>
    </lineage>
</organism>
<keyword evidence="12 14" id="KW-0456">Lyase</keyword>
<name>A0A1A9WME6_9MUSC</name>
<keyword evidence="6 14" id="KW-0812">Transmembrane</keyword>
<evidence type="ECO:0000256" key="12">
    <source>
        <dbReference type="ARBA" id="ARBA00023239"/>
    </source>
</evidence>
<evidence type="ECO:0000256" key="11">
    <source>
        <dbReference type="ARBA" id="ARBA00023160"/>
    </source>
</evidence>
<comment type="similarity">
    <text evidence="3 14">Belongs to the very long-chain fatty acids dehydratase HACD family.</text>
</comment>
<dbReference type="UniPathway" id="UPA00094"/>
<dbReference type="GO" id="GO:0042761">
    <property type="term" value="P:very long-chain fatty acid biosynthetic process"/>
    <property type="evidence" value="ECO:0007669"/>
    <property type="project" value="TreeGrafter"/>
</dbReference>
<dbReference type="GO" id="GO:0102158">
    <property type="term" value="F:very-long-chain (3R)-3-hydroxyacyl-CoA dehydratase activity"/>
    <property type="evidence" value="ECO:0007669"/>
    <property type="project" value="UniProtKB-EC"/>
</dbReference>
<evidence type="ECO:0000256" key="6">
    <source>
        <dbReference type="ARBA" id="ARBA00022692"/>
    </source>
</evidence>
<feature type="transmembrane region" description="Helical" evidence="14">
    <location>
        <begin position="130"/>
        <end position="151"/>
    </location>
</feature>
<evidence type="ECO:0000256" key="9">
    <source>
        <dbReference type="ARBA" id="ARBA00023098"/>
    </source>
</evidence>
<evidence type="ECO:0000256" key="5">
    <source>
        <dbReference type="ARBA" id="ARBA00022516"/>
    </source>
</evidence>
<feature type="transmembrane region" description="Helical" evidence="14">
    <location>
        <begin position="196"/>
        <end position="217"/>
    </location>
</feature>
<dbReference type="Pfam" id="PF04387">
    <property type="entry name" value="PTPLA"/>
    <property type="match status" value="1"/>
</dbReference>
<dbReference type="GO" id="GO:0030497">
    <property type="term" value="P:fatty acid elongation"/>
    <property type="evidence" value="ECO:0007669"/>
    <property type="project" value="TreeGrafter"/>
</dbReference>
<dbReference type="EC" id="4.2.1.134" evidence="4 14"/>
<dbReference type="STRING" id="37001.A0A1A9WME6"/>
<reference evidence="15" key="2">
    <citation type="submission" date="2020-05" db="UniProtKB">
        <authorList>
            <consortium name="EnsemblMetazoa"/>
        </authorList>
    </citation>
    <scope>IDENTIFICATION</scope>
    <source>
        <strain evidence="15">IAEA</strain>
    </source>
</reference>
<keyword evidence="5 14" id="KW-0444">Lipid biosynthesis</keyword>
<keyword evidence="14" id="KW-0256">Endoplasmic reticulum</keyword>
<dbReference type="PANTHER" id="PTHR11035">
    <property type="entry name" value="VERY-LONG-CHAIN (3R)-3-HYDROXYACYL-COA DEHYDRATASE"/>
    <property type="match status" value="1"/>
</dbReference>
<keyword evidence="7 14" id="KW-0276">Fatty acid metabolism</keyword>
<keyword evidence="10 14" id="KW-0472">Membrane</keyword>
<dbReference type="PANTHER" id="PTHR11035:SF3">
    <property type="entry name" value="VERY-LONG-CHAIN (3R)-3-HYDROXYACYL-COA DEHYDRATASE"/>
    <property type="match status" value="1"/>
</dbReference>
<protein>
    <recommendedName>
        <fullName evidence="4 14">Very-long-chain (3R)-3-hydroxyacyl-CoA dehydratase</fullName>
        <ecNumber evidence="4 14">4.2.1.134</ecNumber>
    </recommendedName>
</protein>
<comment type="catalytic activity">
    <reaction evidence="13 14">
        <text>a very-long-chain (3R)-3-hydroxyacyl-CoA = a very-long-chain (2E)-enoyl-CoA + H2O</text>
        <dbReference type="Rhea" id="RHEA:45812"/>
        <dbReference type="ChEBI" id="CHEBI:15377"/>
        <dbReference type="ChEBI" id="CHEBI:83728"/>
        <dbReference type="ChEBI" id="CHEBI:85440"/>
        <dbReference type="EC" id="4.2.1.134"/>
    </reaction>
</comment>
<keyword evidence="11 14" id="KW-0275">Fatty acid biosynthesis</keyword>
<comment type="subcellular location">
    <subcellularLocation>
        <location evidence="14">Endoplasmic reticulum membrane</location>
        <topology evidence="14">Multi-pass membrane protein</topology>
    </subcellularLocation>
    <subcellularLocation>
        <location evidence="1">Membrane</location>
        <topology evidence="1">Multi-pass membrane protein</topology>
    </subcellularLocation>
</comment>
<feature type="transmembrane region" description="Helical" evidence="14">
    <location>
        <begin position="158"/>
        <end position="176"/>
    </location>
</feature>
<evidence type="ECO:0000256" key="10">
    <source>
        <dbReference type="ARBA" id="ARBA00023136"/>
    </source>
</evidence>
<evidence type="ECO:0000256" key="4">
    <source>
        <dbReference type="ARBA" id="ARBA00013122"/>
    </source>
</evidence>
<evidence type="ECO:0000256" key="7">
    <source>
        <dbReference type="ARBA" id="ARBA00022832"/>
    </source>
</evidence>
<proteinExistence type="inferred from homology"/>
<dbReference type="VEuPathDB" id="VectorBase:GBRI024926"/>
<evidence type="ECO:0000313" key="15">
    <source>
        <dbReference type="EnsemblMetazoa" id="GBRI024926-PA"/>
    </source>
</evidence>
<keyword evidence="16" id="KW-1185">Reference proteome</keyword>
<evidence type="ECO:0000256" key="14">
    <source>
        <dbReference type="RuleBase" id="RU363109"/>
    </source>
</evidence>
<evidence type="ECO:0000256" key="2">
    <source>
        <dbReference type="ARBA" id="ARBA00005194"/>
    </source>
</evidence>
<feature type="transmembrane region" description="Helical" evidence="14">
    <location>
        <begin position="20"/>
        <end position="38"/>
    </location>
</feature>
<dbReference type="AlphaFoldDB" id="A0A1A9WME6"/>